<protein>
    <submittedName>
        <fullName evidence="2">Uncharacterized protein</fullName>
    </submittedName>
</protein>
<name>A0A8S1RJA1_9CILI</name>
<dbReference type="Proteomes" id="UP000692954">
    <property type="component" value="Unassembled WGS sequence"/>
</dbReference>
<reference evidence="2" key="1">
    <citation type="submission" date="2021-01" db="EMBL/GenBank/DDBJ databases">
        <authorList>
            <consortium name="Genoscope - CEA"/>
            <person name="William W."/>
        </authorList>
    </citation>
    <scope>NUCLEOTIDE SEQUENCE</scope>
</reference>
<comment type="caution">
    <text evidence="2">The sequence shown here is derived from an EMBL/GenBank/DDBJ whole genome shotgun (WGS) entry which is preliminary data.</text>
</comment>
<feature type="coiled-coil region" evidence="1">
    <location>
        <begin position="635"/>
        <end position="662"/>
    </location>
</feature>
<keyword evidence="3" id="KW-1185">Reference proteome</keyword>
<feature type="coiled-coil region" evidence="1">
    <location>
        <begin position="439"/>
        <end position="466"/>
    </location>
</feature>
<evidence type="ECO:0000313" key="3">
    <source>
        <dbReference type="Proteomes" id="UP000692954"/>
    </source>
</evidence>
<accession>A0A8S1RJA1</accession>
<sequence>MQQQKEYIPIVLIDDKIKQQRIETEFIDEKLPLIESVIKTNKPSTHLLNSRTSSIIKYLIPTGIKPIVFPNILLKTKEDMIKLRKFQLAQLHFDGDLPQNTTNLKTEIRPKKTERDKSSQKMYTQVTKNSYNKPIITELTTLARDNYSVSPRSDSFKFRSLSPDIESQLWQVNNKVNRINKAYEIQKEIHHLERFKTQWKIDVIQQNLQQKIVQVGLNTKKGLRPIFILIYLPHQNIHLRSSQTEVKSITNEVELTVFPYFVPVYEKIINEKEIQDNYKEWFSYFLDILHYRSYIPQAKTFTLDSIEISALNQIPPYEKFLYIQIQGQFDFWSIIKQHLNLSGEFQVDKYPKLAIKLLDLRSKDEVCRFFKKRENLLPFYFRQIQVGSQTSIPSQYYIEIENNIREPDDEMFEQSIIQMNEKEQDTYLKLLQQYIHSNKSKYSNKLKNLEENMRLRLKKIKAMRRQSIQVRLKTKHFIRPEEEEHFERRLLHEDEKSIEEIQEDAYDHILPQNTHIFKKKSKQITSVEDPFQSFTPKDNQKFKEILQLVNVEKIVLEKNLSRQDVYHYLSLFKALMDSDTPLRIKDVKYPTLFISLDQLRRGVPFIALYKNKVNTKKLAEVYSRKYNYCEFMEFLDIFTTDYRVTEQELQEVEQEIIYSQQKPSQPTSSVLQKQASVILGTENQQK</sequence>
<evidence type="ECO:0000313" key="2">
    <source>
        <dbReference type="EMBL" id="CAD8128278.1"/>
    </source>
</evidence>
<dbReference type="OrthoDB" id="294406at2759"/>
<organism evidence="2 3">
    <name type="scientific">Paramecium sonneborni</name>
    <dbReference type="NCBI Taxonomy" id="65129"/>
    <lineage>
        <taxon>Eukaryota</taxon>
        <taxon>Sar</taxon>
        <taxon>Alveolata</taxon>
        <taxon>Ciliophora</taxon>
        <taxon>Intramacronucleata</taxon>
        <taxon>Oligohymenophorea</taxon>
        <taxon>Peniculida</taxon>
        <taxon>Parameciidae</taxon>
        <taxon>Paramecium</taxon>
    </lineage>
</organism>
<dbReference type="AlphaFoldDB" id="A0A8S1RJA1"/>
<evidence type="ECO:0000256" key="1">
    <source>
        <dbReference type="SAM" id="Coils"/>
    </source>
</evidence>
<proteinExistence type="predicted"/>
<keyword evidence="1" id="KW-0175">Coiled coil</keyword>
<dbReference type="EMBL" id="CAJJDN010000185">
    <property type="protein sequence ID" value="CAD8128278.1"/>
    <property type="molecule type" value="Genomic_DNA"/>
</dbReference>
<gene>
    <name evidence="2" type="ORF">PSON_ATCC_30995.1.T1850031</name>
</gene>